<evidence type="ECO:0000259" key="5">
    <source>
        <dbReference type="PROSITE" id="PS51077"/>
    </source>
</evidence>
<evidence type="ECO:0000259" key="6">
    <source>
        <dbReference type="PROSITE" id="PS51078"/>
    </source>
</evidence>
<dbReference type="SUPFAM" id="SSF55781">
    <property type="entry name" value="GAF domain-like"/>
    <property type="match status" value="1"/>
</dbReference>
<comment type="caution">
    <text evidence="7">The sequence shown here is derived from an EMBL/GenBank/DDBJ whole genome shotgun (WGS) entry which is preliminary data.</text>
</comment>
<dbReference type="InterPro" id="IPR036388">
    <property type="entry name" value="WH-like_DNA-bd_sf"/>
</dbReference>
<feature type="region of interest" description="Disordered" evidence="4">
    <location>
        <begin position="1"/>
        <end position="32"/>
    </location>
</feature>
<keyword evidence="3" id="KW-0804">Transcription</keyword>
<dbReference type="AlphaFoldDB" id="A0A6P2BUX3"/>
<dbReference type="InterPro" id="IPR005471">
    <property type="entry name" value="Tscrpt_reg_IclR_N"/>
</dbReference>
<dbReference type="InterPro" id="IPR014757">
    <property type="entry name" value="Tscrpt_reg_IclR_C"/>
</dbReference>
<dbReference type="PANTHER" id="PTHR30136:SF24">
    <property type="entry name" value="HTH-TYPE TRANSCRIPTIONAL REPRESSOR ALLR"/>
    <property type="match status" value="1"/>
</dbReference>
<proteinExistence type="predicted"/>
<dbReference type="Gene3D" id="3.30.450.40">
    <property type="match status" value="1"/>
</dbReference>
<gene>
    <name evidence="7" type="ORF">EAS64_27285</name>
</gene>
<dbReference type="RefSeq" id="WP_145857562.1">
    <property type="nucleotide sequence ID" value="NZ_RPFW01000005.1"/>
</dbReference>
<protein>
    <submittedName>
        <fullName evidence="7">IclR family transcriptional regulator</fullName>
    </submittedName>
</protein>
<dbReference type="InterPro" id="IPR050707">
    <property type="entry name" value="HTH_MetabolicPath_Reg"/>
</dbReference>
<accession>A0A6P2BUX3</accession>
<evidence type="ECO:0000313" key="7">
    <source>
        <dbReference type="EMBL" id="TVZ02497.1"/>
    </source>
</evidence>
<organism evidence="7 8">
    <name type="scientific">Trebonia kvetii</name>
    <dbReference type="NCBI Taxonomy" id="2480626"/>
    <lineage>
        <taxon>Bacteria</taxon>
        <taxon>Bacillati</taxon>
        <taxon>Actinomycetota</taxon>
        <taxon>Actinomycetes</taxon>
        <taxon>Streptosporangiales</taxon>
        <taxon>Treboniaceae</taxon>
        <taxon>Trebonia</taxon>
    </lineage>
</organism>
<keyword evidence="8" id="KW-1185">Reference proteome</keyword>
<dbReference type="InterPro" id="IPR029016">
    <property type="entry name" value="GAF-like_dom_sf"/>
</dbReference>
<dbReference type="Pfam" id="PF09339">
    <property type="entry name" value="HTH_IclR"/>
    <property type="match status" value="1"/>
</dbReference>
<dbReference type="Pfam" id="PF01614">
    <property type="entry name" value="IclR_C"/>
    <property type="match status" value="1"/>
</dbReference>
<feature type="domain" description="IclR-ED" evidence="6">
    <location>
        <begin position="96"/>
        <end position="282"/>
    </location>
</feature>
<keyword evidence="2" id="KW-0238">DNA-binding</keyword>
<evidence type="ECO:0000256" key="4">
    <source>
        <dbReference type="SAM" id="MobiDB-lite"/>
    </source>
</evidence>
<keyword evidence="1" id="KW-0805">Transcription regulation</keyword>
<evidence type="ECO:0000256" key="1">
    <source>
        <dbReference type="ARBA" id="ARBA00023015"/>
    </source>
</evidence>
<dbReference type="OrthoDB" id="60629at2"/>
<dbReference type="EMBL" id="RPFW01000005">
    <property type="protein sequence ID" value="TVZ02497.1"/>
    <property type="molecule type" value="Genomic_DNA"/>
</dbReference>
<dbReference type="GO" id="GO:0003700">
    <property type="term" value="F:DNA-binding transcription factor activity"/>
    <property type="evidence" value="ECO:0007669"/>
    <property type="project" value="TreeGrafter"/>
</dbReference>
<dbReference type="GO" id="GO:0003677">
    <property type="term" value="F:DNA binding"/>
    <property type="evidence" value="ECO:0007669"/>
    <property type="project" value="UniProtKB-KW"/>
</dbReference>
<evidence type="ECO:0000313" key="8">
    <source>
        <dbReference type="Proteomes" id="UP000460272"/>
    </source>
</evidence>
<dbReference type="PROSITE" id="PS51078">
    <property type="entry name" value="ICLR_ED"/>
    <property type="match status" value="1"/>
</dbReference>
<dbReference type="Gene3D" id="1.10.10.10">
    <property type="entry name" value="Winged helix-like DNA-binding domain superfamily/Winged helix DNA-binding domain"/>
    <property type="match status" value="1"/>
</dbReference>
<evidence type="ECO:0000256" key="2">
    <source>
        <dbReference type="ARBA" id="ARBA00023125"/>
    </source>
</evidence>
<sequence>MAALQYPGGSSAVRRGNVRPIGKANQDMEDDGQASTVVGRLEAILASFDGCDHSLGLSEISHRVGLPKSTVHRLANQLCAVGWLERNSGGYRVGLRLLELGSVALQRTGLREAAFKHLHSLALRTGLVVHLGILDQGEVVYLDRVSTTRVSLPTRVGGRQPAYCTALGKVMLAFEDPARQASALSGMRRRTEFTVIEPRAIQASLDSARQTGIAYDREEAYKGLGCVASPIRSGDRVIGAVSVTGPIARIRAHSLVHEVRNTAAAVWSGDVVPLPRPLAAAR</sequence>
<name>A0A6P2BUX3_9ACTN</name>
<dbReference type="GO" id="GO:0045892">
    <property type="term" value="P:negative regulation of DNA-templated transcription"/>
    <property type="evidence" value="ECO:0007669"/>
    <property type="project" value="TreeGrafter"/>
</dbReference>
<dbReference type="PANTHER" id="PTHR30136">
    <property type="entry name" value="HELIX-TURN-HELIX TRANSCRIPTIONAL REGULATOR, ICLR FAMILY"/>
    <property type="match status" value="1"/>
</dbReference>
<evidence type="ECO:0000256" key="3">
    <source>
        <dbReference type="ARBA" id="ARBA00023163"/>
    </source>
</evidence>
<dbReference type="PROSITE" id="PS51077">
    <property type="entry name" value="HTH_ICLR"/>
    <property type="match status" value="1"/>
</dbReference>
<feature type="domain" description="HTH iclR-type" evidence="5">
    <location>
        <begin position="35"/>
        <end position="95"/>
    </location>
</feature>
<reference evidence="7 8" key="1">
    <citation type="submission" date="2018-11" db="EMBL/GenBank/DDBJ databases">
        <title>Trebonia kvetii gen.nov., sp.nov., a novel acidophilic actinobacterium, and proposal of the new actinobacterial family Treboniaceae fam. nov.</title>
        <authorList>
            <person name="Rapoport D."/>
            <person name="Sagova-Mareckova M."/>
            <person name="Sedlacek I."/>
            <person name="Provaznik J."/>
            <person name="Kralova S."/>
            <person name="Pavlinic D."/>
            <person name="Benes V."/>
            <person name="Kopecky J."/>
        </authorList>
    </citation>
    <scope>NUCLEOTIDE SEQUENCE [LARGE SCALE GENOMIC DNA]</scope>
    <source>
        <strain evidence="7 8">15Tr583</strain>
    </source>
</reference>
<dbReference type="SUPFAM" id="SSF46785">
    <property type="entry name" value="Winged helix' DNA-binding domain"/>
    <property type="match status" value="1"/>
</dbReference>
<dbReference type="Proteomes" id="UP000460272">
    <property type="component" value="Unassembled WGS sequence"/>
</dbReference>
<dbReference type="InterPro" id="IPR036390">
    <property type="entry name" value="WH_DNA-bd_sf"/>
</dbReference>
<dbReference type="SMART" id="SM00346">
    <property type="entry name" value="HTH_ICLR"/>
    <property type="match status" value="1"/>
</dbReference>